<dbReference type="RefSeq" id="WP_120086417.1">
    <property type="nucleotide sequence ID" value="NZ_QMDW01000036.1"/>
</dbReference>
<dbReference type="PANTHER" id="PTHR43788:SF8">
    <property type="entry name" value="DNA-BINDING PROTEIN SMUBP-2"/>
    <property type="match status" value="1"/>
</dbReference>
<dbReference type="GO" id="GO:0016787">
    <property type="term" value="F:hydrolase activity"/>
    <property type="evidence" value="ECO:0007669"/>
    <property type="project" value="UniProtKB-KW"/>
</dbReference>
<dbReference type="Pfam" id="PF13087">
    <property type="entry name" value="AAA_12"/>
    <property type="match status" value="1"/>
</dbReference>
<dbReference type="InterPro" id="IPR027417">
    <property type="entry name" value="P-loop_NTPase"/>
</dbReference>
<dbReference type="GO" id="GO:0043139">
    <property type="term" value="F:5'-3' DNA helicase activity"/>
    <property type="evidence" value="ECO:0007669"/>
    <property type="project" value="TreeGrafter"/>
</dbReference>
<evidence type="ECO:0000256" key="3">
    <source>
        <dbReference type="ARBA" id="ARBA00022806"/>
    </source>
</evidence>
<evidence type="ECO:0000313" key="7">
    <source>
        <dbReference type="EMBL" id="RJX47696.1"/>
    </source>
</evidence>
<accession>A0A3A6QK63</accession>
<gene>
    <name evidence="7" type="ORF">DP106_14325</name>
</gene>
<feature type="domain" description="DNA2/NAM7 helicase-like C-terminal" evidence="6">
    <location>
        <begin position="140"/>
        <end position="224"/>
    </location>
</feature>
<feature type="compositionally biased region" description="Polar residues" evidence="5">
    <location>
        <begin position="122"/>
        <end position="132"/>
    </location>
</feature>
<evidence type="ECO:0000256" key="4">
    <source>
        <dbReference type="ARBA" id="ARBA00022840"/>
    </source>
</evidence>
<keyword evidence="4" id="KW-0067">ATP-binding</keyword>
<dbReference type="Gene3D" id="3.40.50.300">
    <property type="entry name" value="P-loop containing nucleotide triphosphate hydrolases"/>
    <property type="match status" value="1"/>
</dbReference>
<keyword evidence="3" id="KW-0347">Helicase</keyword>
<evidence type="ECO:0000256" key="5">
    <source>
        <dbReference type="SAM" id="MobiDB-lite"/>
    </source>
</evidence>
<comment type="caution">
    <text evidence="7">The sequence shown here is derived from an EMBL/GenBank/DDBJ whole genome shotgun (WGS) entry which is preliminary data.</text>
</comment>
<keyword evidence="1" id="KW-0547">Nucleotide-binding</keyword>
<dbReference type="OrthoDB" id="45637at2157"/>
<dbReference type="SUPFAM" id="SSF52540">
    <property type="entry name" value="P-loop containing nucleoside triphosphate hydrolases"/>
    <property type="match status" value="1"/>
</dbReference>
<dbReference type="InterPro" id="IPR041679">
    <property type="entry name" value="DNA2/NAM7-like_C"/>
</dbReference>
<dbReference type="EMBL" id="QMDW01000036">
    <property type="protein sequence ID" value="RJX47696.1"/>
    <property type="molecule type" value="Genomic_DNA"/>
</dbReference>
<dbReference type="PANTHER" id="PTHR43788">
    <property type="entry name" value="DNA2/NAM7 HELICASE FAMILY MEMBER"/>
    <property type="match status" value="1"/>
</dbReference>
<dbReference type="Proteomes" id="UP000281564">
    <property type="component" value="Unassembled WGS sequence"/>
</dbReference>
<keyword evidence="2" id="KW-0378">Hydrolase</keyword>
<dbReference type="GO" id="GO:0005524">
    <property type="term" value="F:ATP binding"/>
    <property type="evidence" value="ECO:0007669"/>
    <property type="project" value="UniProtKB-KW"/>
</dbReference>
<proteinExistence type="predicted"/>
<evidence type="ECO:0000256" key="2">
    <source>
        <dbReference type="ARBA" id="ARBA00022801"/>
    </source>
</evidence>
<evidence type="ECO:0000256" key="1">
    <source>
        <dbReference type="ARBA" id="ARBA00022741"/>
    </source>
</evidence>
<organism evidence="7 8">
    <name type="scientific">Halonotius pteroides</name>
    <dbReference type="NCBI Taxonomy" id="268735"/>
    <lineage>
        <taxon>Archaea</taxon>
        <taxon>Methanobacteriati</taxon>
        <taxon>Methanobacteriota</taxon>
        <taxon>Stenosarchaea group</taxon>
        <taxon>Halobacteria</taxon>
        <taxon>Halobacteriales</taxon>
        <taxon>Haloferacaceae</taxon>
        <taxon>Halonotius</taxon>
    </lineage>
</organism>
<feature type="region of interest" description="Disordered" evidence="5">
    <location>
        <begin position="100"/>
        <end position="149"/>
    </location>
</feature>
<dbReference type="InterPro" id="IPR050534">
    <property type="entry name" value="Coronavir_polyprotein_1ab"/>
</dbReference>
<sequence>MADDPEHSPIQVEQLTESYRFDQELATLLTRFQYHRDDITLTAAKPRPLPSSAYTASTAGLAAVFESSASLVFVCYDDRSHQMVNPIEISITQAIADAVSSSSPTAKPDGGPTDSVGGDPTETATDESLVTATQTDSDDSSTPSFGVVTPHNAQRGALEMRLDDEMTANTVEKYQGGERDVIAVSATVSDPEFARREEQFILNSNRLLVSISRSRMLTVVVCSTALFEVAPKDTEQLESGPVWARLFTQAVGRSPDPAWAGELAEFVGDPVDAHAAVPVRVYHRG</sequence>
<keyword evidence="8" id="KW-1185">Reference proteome</keyword>
<evidence type="ECO:0000259" key="6">
    <source>
        <dbReference type="Pfam" id="PF13087"/>
    </source>
</evidence>
<name>A0A3A6QK63_9EURY</name>
<protein>
    <recommendedName>
        <fullName evidence="6">DNA2/NAM7 helicase-like C-terminal domain-containing protein</fullName>
    </recommendedName>
</protein>
<dbReference type="AlphaFoldDB" id="A0A3A6QK63"/>
<evidence type="ECO:0000313" key="8">
    <source>
        <dbReference type="Proteomes" id="UP000281564"/>
    </source>
</evidence>
<reference evidence="7 8" key="1">
    <citation type="submission" date="2018-06" db="EMBL/GenBank/DDBJ databases">
        <title>Halonotius sp. F13-13 a new haloarchaeeon isolated from a solar saltern from Isla Cristina, Huelva, Spain.</title>
        <authorList>
            <person name="Duran-Viseras A."/>
            <person name="Sanchez-Porro C."/>
            <person name="Ventosa A."/>
        </authorList>
    </citation>
    <scope>NUCLEOTIDE SEQUENCE [LARGE SCALE GENOMIC DNA]</scope>
    <source>
        <strain evidence="7 8">CECT 7525</strain>
    </source>
</reference>